<sequence>MADTPQSVLSFDAGCPDCGVRRVQLPDPLPPVGDDFDWLQRDYDGFRIAMMEELAARFPERRSWSPADLEVVLVEALSVVLDQLSDMLDRVHAEAFLETARRPDSVWRLLNFIGYDPLPGSGLAYDPDDAAQVAAAKAVLLDRWLTYPAEMAAAKIDGPRSIQRQRRMVTEADVVSQLEAHPLVERAHARMRWTGSWNTLRVACLTRENTPLDTPIGGIYGPASDETAALRAEIDGLHREAGIDLINWDAEPTLRSGLRELIDAYRMAGQEIWLEDPVEVPVLIDMTVLVRDNFYRSEMQAAVARALGTGLDGFFSPTRLRFGEDLHASDVIAAVMALDGVEAVCLNRFKRLGDRYSDQSESGRIELVEREIAICDNDPSMPGRGLLRLRTSGGLAG</sequence>
<dbReference type="EMBL" id="CP000830">
    <property type="protein sequence ID" value="ABV94286.1"/>
    <property type="molecule type" value="Genomic_DNA"/>
</dbReference>
<dbReference type="RefSeq" id="WP_012179214.1">
    <property type="nucleotide sequence ID" value="NC_009952.1"/>
</dbReference>
<dbReference type="STRING" id="398580.Dshi_2553"/>
<dbReference type="KEGG" id="dsh:Dshi_2553"/>
<evidence type="ECO:0000313" key="2">
    <source>
        <dbReference type="Proteomes" id="UP000006833"/>
    </source>
</evidence>
<name>A8LST7_DINSH</name>
<keyword evidence="2" id="KW-1185">Reference proteome</keyword>
<dbReference type="AlphaFoldDB" id="A8LST7"/>
<dbReference type="eggNOG" id="COG3299">
    <property type="taxonomic scope" value="Bacteria"/>
</dbReference>
<organism evidence="1 2">
    <name type="scientific">Dinoroseobacter shibae (strain DSM 16493 / NCIMB 14021 / DFL 12)</name>
    <dbReference type="NCBI Taxonomy" id="398580"/>
    <lineage>
        <taxon>Bacteria</taxon>
        <taxon>Pseudomonadati</taxon>
        <taxon>Pseudomonadota</taxon>
        <taxon>Alphaproteobacteria</taxon>
        <taxon>Rhodobacterales</taxon>
        <taxon>Roseobacteraceae</taxon>
        <taxon>Dinoroseobacter</taxon>
    </lineage>
</organism>
<evidence type="ECO:0008006" key="3">
    <source>
        <dbReference type="Google" id="ProtNLM"/>
    </source>
</evidence>
<accession>A8LST7</accession>
<proteinExistence type="predicted"/>
<dbReference type="OrthoDB" id="9796131at2"/>
<protein>
    <recommendedName>
        <fullName evidence="3">Baseplate protein J-like domain-containing protein</fullName>
    </recommendedName>
</protein>
<dbReference type="Proteomes" id="UP000006833">
    <property type="component" value="Chromosome"/>
</dbReference>
<evidence type="ECO:0000313" key="1">
    <source>
        <dbReference type="EMBL" id="ABV94286.1"/>
    </source>
</evidence>
<reference evidence="2" key="1">
    <citation type="journal article" date="2010" name="ISME J.">
        <title>The complete genome sequence of the algal symbiont Dinoroseobacter shibae: a hitchhiker's guide to life in the sea.</title>
        <authorList>
            <person name="Wagner-Dobler I."/>
            <person name="Ballhausen B."/>
            <person name="Berger M."/>
            <person name="Brinkhoff T."/>
            <person name="Buchholz I."/>
            <person name="Bunk B."/>
            <person name="Cypionka H."/>
            <person name="Daniel R."/>
            <person name="Drepper T."/>
            <person name="Gerdts G."/>
            <person name="Hahnke S."/>
            <person name="Han C."/>
            <person name="Jahn D."/>
            <person name="Kalhoefer D."/>
            <person name="Kiss H."/>
            <person name="Klenk H.P."/>
            <person name="Kyrpides N."/>
            <person name="Liebl W."/>
            <person name="Liesegang H."/>
            <person name="Meincke L."/>
            <person name="Pati A."/>
            <person name="Petersen J."/>
            <person name="Piekarski T."/>
            <person name="Pommerenke C."/>
            <person name="Pradella S."/>
            <person name="Pukall R."/>
            <person name="Rabus R."/>
            <person name="Stackebrandt E."/>
            <person name="Thole S."/>
            <person name="Thompson L."/>
            <person name="Tielen P."/>
            <person name="Tomasch J."/>
            <person name="von Jan M."/>
            <person name="Wanphrut N."/>
            <person name="Wichels A."/>
            <person name="Zech H."/>
            <person name="Simon M."/>
        </authorList>
    </citation>
    <scope>NUCLEOTIDE SEQUENCE [LARGE SCALE GENOMIC DNA]</scope>
    <source>
        <strain evidence="2">DSM 16493 / NCIMB 14021 / DFL 12</strain>
    </source>
</reference>
<dbReference type="HOGENOM" id="CLU_705480_0_0_5"/>
<gene>
    <name evidence="1" type="ordered locus">Dshi_2553</name>
</gene>